<feature type="domain" description="Topo IA-type catalytic" evidence="6">
    <location>
        <begin position="181"/>
        <end position="598"/>
    </location>
</feature>
<dbReference type="InterPro" id="IPR006171">
    <property type="entry name" value="TOPRIM_dom"/>
</dbReference>
<dbReference type="InterPro" id="IPR013826">
    <property type="entry name" value="Topo_IA_cen_sub3"/>
</dbReference>
<organism evidence="7">
    <name type="scientific">Rhodococcus hoagii</name>
    <name type="common">Corynebacterium equii</name>
    <dbReference type="NCBI Taxonomy" id="43767"/>
    <lineage>
        <taxon>Bacteria</taxon>
        <taxon>Bacillati</taxon>
        <taxon>Actinomycetota</taxon>
        <taxon>Actinomycetes</taxon>
        <taxon>Mycobacteriales</taxon>
        <taxon>Nocardiaceae</taxon>
        <taxon>Prescottella</taxon>
    </lineage>
</organism>
<reference evidence="7" key="1">
    <citation type="journal article" date="2017" name="Genome Biol. Evol.">
        <title>Comparative Genomics of Rhodococcus equi Virulence Plasmids Indicates Host-Driven Evolution of the vap Pathogenicity Island.</title>
        <authorList>
            <person name="MacArthur I."/>
            <person name="Anastasi E."/>
            <person name="Alvarez S."/>
            <person name="Scortti M."/>
            <person name="Vazquez-Boland J.A."/>
        </authorList>
    </citation>
    <scope>NUCLEOTIDE SEQUENCE</scope>
    <source>
        <strain evidence="7">PAM1216</strain>
        <plasmid evidence="7">pVAPA1216</plasmid>
    </source>
</reference>
<dbReference type="InterPro" id="IPR013824">
    <property type="entry name" value="Topo_IA_cen_sub1"/>
</dbReference>
<dbReference type="Gene3D" id="1.10.460.10">
    <property type="entry name" value="Topoisomerase I, domain 2"/>
    <property type="match status" value="1"/>
</dbReference>
<feature type="region of interest" description="Disordered" evidence="4">
    <location>
        <begin position="372"/>
        <end position="396"/>
    </location>
</feature>
<evidence type="ECO:0000313" key="7">
    <source>
        <dbReference type="EMBL" id="ARX58933.1"/>
    </source>
</evidence>
<accession>A0A1Z1UU11</accession>
<dbReference type="EMBL" id="KX443388">
    <property type="protein sequence ID" value="ARX58933.1"/>
    <property type="molecule type" value="Genomic_DNA"/>
</dbReference>
<name>A0A1Z1UU11_RHOHA</name>
<keyword evidence="7" id="KW-0614">Plasmid</keyword>
<evidence type="ECO:0000256" key="2">
    <source>
        <dbReference type="ARBA" id="ARBA00023125"/>
    </source>
</evidence>
<keyword evidence="2" id="KW-0238">DNA-binding</keyword>
<evidence type="ECO:0000256" key="1">
    <source>
        <dbReference type="ARBA" id="ARBA00023029"/>
    </source>
</evidence>
<dbReference type="GO" id="GO:0003917">
    <property type="term" value="F:DNA topoisomerase type I (single strand cut, ATP-independent) activity"/>
    <property type="evidence" value="ECO:0007669"/>
    <property type="project" value="InterPro"/>
</dbReference>
<dbReference type="Pfam" id="PF01751">
    <property type="entry name" value="Toprim"/>
    <property type="match status" value="1"/>
</dbReference>
<dbReference type="Gene3D" id="2.70.20.10">
    <property type="entry name" value="Topoisomerase I, domain 3"/>
    <property type="match status" value="1"/>
</dbReference>
<dbReference type="PANTHER" id="PTHR11390">
    <property type="entry name" value="PROKARYOTIC DNA TOPOISOMERASE"/>
    <property type="match status" value="1"/>
</dbReference>
<evidence type="ECO:0000256" key="4">
    <source>
        <dbReference type="SAM" id="MobiDB-lite"/>
    </source>
</evidence>
<keyword evidence="1" id="KW-0799">Topoisomerase</keyword>
<dbReference type="Gene3D" id="1.10.290.10">
    <property type="entry name" value="Topoisomerase I, domain 4"/>
    <property type="match status" value="1"/>
</dbReference>
<feature type="region of interest" description="Disordered" evidence="4">
    <location>
        <begin position="1"/>
        <end position="20"/>
    </location>
</feature>
<dbReference type="InterPro" id="IPR003602">
    <property type="entry name" value="Topo_IA_DNA-bd_dom"/>
</dbReference>
<feature type="compositionally biased region" description="Low complexity" evidence="4">
    <location>
        <begin position="1"/>
        <end position="15"/>
    </location>
</feature>
<evidence type="ECO:0000256" key="3">
    <source>
        <dbReference type="ARBA" id="ARBA00023235"/>
    </source>
</evidence>
<geneLocation type="plasmid" evidence="7">
    <name>pVAPA1216</name>
</geneLocation>
<keyword evidence="3 7" id="KW-0413">Isomerase</keyword>
<dbReference type="GO" id="GO:0006310">
    <property type="term" value="P:DNA recombination"/>
    <property type="evidence" value="ECO:0007669"/>
    <property type="project" value="TreeGrafter"/>
</dbReference>
<evidence type="ECO:0000259" key="5">
    <source>
        <dbReference type="PROSITE" id="PS50880"/>
    </source>
</evidence>
<dbReference type="SMART" id="SM00437">
    <property type="entry name" value="TOP1Ac"/>
    <property type="match status" value="1"/>
</dbReference>
<dbReference type="PANTHER" id="PTHR11390:SF21">
    <property type="entry name" value="DNA TOPOISOMERASE 3-ALPHA"/>
    <property type="match status" value="1"/>
</dbReference>
<feature type="domain" description="Toprim" evidence="5">
    <location>
        <begin position="19"/>
        <end position="169"/>
    </location>
</feature>
<dbReference type="InterPro" id="IPR023405">
    <property type="entry name" value="Topo_IA_core_domain"/>
</dbReference>
<dbReference type="InterPro" id="IPR013825">
    <property type="entry name" value="Topo_IA_cen_sub2"/>
</dbReference>
<dbReference type="PROSITE" id="PS50880">
    <property type="entry name" value="TOPRIM"/>
    <property type="match status" value="1"/>
</dbReference>
<dbReference type="Pfam" id="PF01131">
    <property type="entry name" value="Topoisom_bac"/>
    <property type="match status" value="1"/>
</dbReference>
<dbReference type="CDD" id="cd00186">
    <property type="entry name" value="TOP1Ac"/>
    <property type="match status" value="1"/>
</dbReference>
<gene>
    <name evidence="7" type="ORF">pVAPA1216_topA</name>
</gene>
<dbReference type="GO" id="GO:0043597">
    <property type="term" value="C:cytoplasmic replication fork"/>
    <property type="evidence" value="ECO:0007669"/>
    <property type="project" value="TreeGrafter"/>
</dbReference>
<dbReference type="Gene3D" id="3.40.50.140">
    <property type="match status" value="1"/>
</dbReference>
<evidence type="ECO:0000259" key="6">
    <source>
        <dbReference type="PROSITE" id="PS52039"/>
    </source>
</evidence>
<dbReference type="AlphaFoldDB" id="A0A1Z1UU11"/>
<dbReference type="InterPro" id="IPR000380">
    <property type="entry name" value="Topo_IA"/>
</dbReference>
<dbReference type="GO" id="GO:0006265">
    <property type="term" value="P:DNA topological change"/>
    <property type="evidence" value="ECO:0007669"/>
    <property type="project" value="InterPro"/>
</dbReference>
<dbReference type="PROSITE" id="PS52039">
    <property type="entry name" value="TOPO_IA_2"/>
    <property type="match status" value="1"/>
</dbReference>
<protein>
    <submittedName>
        <fullName evidence="7">Putative type I DNA topoisomerase TopA</fullName>
    </submittedName>
</protein>
<dbReference type="GO" id="GO:0006281">
    <property type="term" value="P:DNA repair"/>
    <property type="evidence" value="ECO:0007669"/>
    <property type="project" value="TreeGrafter"/>
</dbReference>
<sequence length="808" mass="88572">MECVSVSRNSDSRSTSKGKVGILTEKPSAARNFAAALGGMSGTFDGTEYVIVNARGHLLELKDPSAMVPEALAERYKSWELANLPWRSQDFRWEREIRRKLSGGKLVTDKDAKSLLAQLKTTLSDCDTVCNAADLDPTGEGSLLGWEIVEFLGLQGKKLERMEFLDETPASLQKAFRTRRPVSSIQDEGDYRKADFRSKWDMLSMQFTRVATRVSGSNTVLRNGRLKSAMVVIVGDGLDAHNGYVKKAFYENRFRDENGVTYTDPDIDRFENKADVPGGLSASAVVPDGTTRKKTAPPRLMDLAALSSLLSKKGFGAKNVLETYQKMYEVQVVSYPRTEDKFISPEQFNELLPLVDAIAAVVGVDSAALSHRTPRKSHVKSGGAHGANRPGPNVPPSLAAVEKRFGELGREIYEVLAKNYLTMLAPDYEYDQHRGHVEKYPSFVGALNVPAVLGWKGVFVVEDDDTDEPEPASGATTLGKLAEPFVHEGFPARPPHPTMSWLMKQLEKRSVGTGATRTSTYAEVTNNATGKALMIEKRGKLTLSPLGELNHRILPGTHIGDLSITEQVYEQMAQIEAGTGATPDFLPLVADLVRHDIEKMKVNAGRLPAEVKERIAKAGLTHAPVETIDLPPALQFTHNGTAVTRAKRVFGGHRFTDAEVAALLAGETIEITAKRPKTGTTYTCKGKLEAGVLEKDGKQYPYVGFKPQFEERTDLVTGVWKGKKVSFKGRGWGANEHWPGKDFTEEELAKLLAGETIEFAAKSKTGRPYTAKGALAEKTFNGRKVVGFVLKFDDAKRPTGTTKRKAAK</sequence>
<dbReference type="GO" id="GO:0003677">
    <property type="term" value="F:DNA binding"/>
    <property type="evidence" value="ECO:0007669"/>
    <property type="project" value="UniProtKB-KW"/>
</dbReference>
<dbReference type="InterPro" id="IPR013497">
    <property type="entry name" value="Topo_IA_cen"/>
</dbReference>
<proteinExistence type="predicted"/>
<dbReference type="SUPFAM" id="SSF56712">
    <property type="entry name" value="Prokaryotic type I DNA topoisomerase"/>
    <property type="match status" value="1"/>
</dbReference>